<organism evidence="1 3">
    <name type="scientific">Candidatus Methanodesulfokora washburnensis</name>
    <dbReference type="NCBI Taxonomy" id="2478471"/>
    <lineage>
        <taxon>Archaea</taxon>
        <taxon>Thermoproteota</taxon>
        <taxon>Candidatus Korarchaeia</taxon>
        <taxon>Candidatus Korarchaeia incertae sedis</taxon>
        <taxon>Candidatus Methanodesulfokora</taxon>
    </lineage>
</organism>
<evidence type="ECO:0000313" key="4">
    <source>
        <dbReference type="Proteomes" id="UP000316217"/>
    </source>
</evidence>
<dbReference type="RefSeq" id="WP_125671822.1">
    <property type="nucleotide sequence ID" value="NZ_RCOS01000113.1"/>
</dbReference>
<dbReference type="AlphaFoldDB" id="A0A429GI70"/>
<reference evidence="1 3" key="1">
    <citation type="submission" date="2018-10" db="EMBL/GenBank/DDBJ databases">
        <title>Co-occurring genomic capacity for anaerobic methane metabolism and dissimilatory sulfite reduction discovered in the Korarchaeota.</title>
        <authorList>
            <person name="Mckay L.J."/>
            <person name="Dlakic M."/>
            <person name="Fields M.W."/>
            <person name="Delmont T.O."/>
            <person name="Eren A.M."/>
            <person name="Jay Z.J."/>
            <person name="Klingelsmith K.B."/>
            <person name="Rusch D.B."/>
            <person name="Inskeep W.P."/>
        </authorList>
    </citation>
    <scope>NUCLEOTIDE SEQUENCE [LARGE SCALE GENOMIC DNA]</scope>
    <source>
        <strain evidence="1 3">MDKW</strain>
    </source>
</reference>
<sequence>MIEIEIRLRGDKEFLNLITLSLKPDYKDILFERTDDTLLVKFSADEITKARAMFNTITRLVQSITDIYTLAKEENLFR</sequence>
<gene>
    <name evidence="1" type="ORF">D6D85_09915</name>
    <name evidence="2" type="ORF">EF810_07995</name>
</gene>
<evidence type="ECO:0000313" key="2">
    <source>
        <dbReference type="EMBL" id="RZN58211.1"/>
    </source>
</evidence>
<dbReference type="Proteomes" id="UP000277582">
    <property type="component" value="Unassembled WGS sequence"/>
</dbReference>
<name>A0A429GI70_9CREN</name>
<keyword evidence="3" id="KW-1185">Reference proteome</keyword>
<dbReference type="EMBL" id="RXII01000121">
    <property type="protein sequence ID" value="RZN58211.1"/>
    <property type="molecule type" value="Genomic_DNA"/>
</dbReference>
<evidence type="ECO:0000313" key="3">
    <source>
        <dbReference type="Proteomes" id="UP000277582"/>
    </source>
</evidence>
<proteinExistence type="predicted"/>
<dbReference type="Gene3D" id="3.30.310.50">
    <property type="entry name" value="Alpha-D-phosphohexomutase, C-terminal domain"/>
    <property type="match status" value="1"/>
</dbReference>
<dbReference type="EMBL" id="RCOS01000113">
    <property type="protein sequence ID" value="RSN73583.1"/>
    <property type="molecule type" value="Genomic_DNA"/>
</dbReference>
<accession>A0A429GI70</accession>
<evidence type="ECO:0008006" key="5">
    <source>
        <dbReference type="Google" id="ProtNLM"/>
    </source>
</evidence>
<dbReference type="Proteomes" id="UP000316217">
    <property type="component" value="Unassembled WGS sequence"/>
</dbReference>
<evidence type="ECO:0000313" key="1">
    <source>
        <dbReference type="EMBL" id="RSN73583.1"/>
    </source>
</evidence>
<protein>
    <recommendedName>
        <fullName evidence="5">KEOPS complex Pcc1-like subunit</fullName>
    </recommendedName>
</protein>
<comment type="caution">
    <text evidence="1">The sequence shown here is derived from an EMBL/GenBank/DDBJ whole genome shotgun (WGS) entry which is preliminary data.</text>
</comment>
<reference evidence="2 4" key="2">
    <citation type="journal article" date="2019" name="Nat. Microbiol.">
        <title>Wide diversity of methane and short-chain alkane metabolisms in uncultured archaea.</title>
        <authorList>
            <person name="Borrel G."/>
            <person name="Adam P.S."/>
            <person name="McKay L.J."/>
            <person name="Chen L.X."/>
            <person name="Sierra-Garcia I.N."/>
            <person name="Sieber C.M."/>
            <person name="Letourneur Q."/>
            <person name="Ghozlane A."/>
            <person name="Andersen G.L."/>
            <person name="Li W.J."/>
            <person name="Hallam S.J."/>
            <person name="Muyzer G."/>
            <person name="de Oliveira V.M."/>
            <person name="Inskeep W.P."/>
            <person name="Banfield J.F."/>
            <person name="Gribaldo S."/>
        </authorList>
    </citation>
    <scope>NUCLEOTIDE SEQUENCE [LARGE SCALE GENOMIC DNA]</scope>
    <source>
        <strain evidence="2">NM4</strain>
    </source>
</reference>